<feature type="domain" description="Protein kinase" evidence="6">
    <location>
        <begin position="9"/>
        <end position="264"/>
    </location>
</feature>
<dbReference type="GO" id="GO:0004672">
    <property type="term" value="F:protein kinase activity"/>
    <property type="evidence" value="ECO:0007669"/>
    <property type="project" value="InterPro"/>
</dbReference>
<evidence type="ECO:0000256" key="5">
    <source>
        <dbReference type="ARBA" id="ARBA00025754"/>
    </source>
</evidence>
<evidence type="ECO:0000256" key="3">
    <source>
        <dbReference type="ARBA" id="ARBA00022777"/>
    </source>
</evidence>
<dbReference type="OrthoDB" id="1668230at2759"/>
<keyword evidence="4" id="KW-0067">ATP-binding</keyword>
<evidence type="ECO:0000256" key="4">
    <source>
        <dbReference type="ARBA" id="ARBA00022840"/>
    </source>
</evidence>
<accession>F0ZJJ4</accession>
<keyword evidence="1" id="KW-0808">Transferase</keyword>
<evidence type="ECO:0000313" key="8">
    <source>
        <dbReference type="Proteomes" id="UP000001064"/>
    </source>
</evidence>
<dbReference type="PANTHER" id="PTHR48016:SF56">
    <property type="entry name" value="MAPKK KINASE"/>
    <property type="match status" value="1"/>
</dbReference>
<dbReference type="RefSeq" id="XP_003287604.1">
    <property type="nucleotide sequence ID" value="XM_003287556.1"/>
</dbReference>
<sequence length="520" mass="59394">MESFVSENWEILKALRENVFIVENKNNILINGNSFKKCILKKVIIIVETNVKSTKEGIILNDVLTDSSKIVKLYGVQKDGDYTCLFIQYIEGSTLQEYIERNHPLSNETIGSITTELLQLLNYIHSKEVIHRDLSPSNIIYDENEKKWKLLDFGLSFYFSGKEEGSKNYSLVGTPGLFSPETFGRKAGSRKSDVWQFGCLVILLLGGKLKPIHPDEAEGIRDKDLIPDIPENAHKLCRNFIKKCFIYDPYIRFDSNFLNSHPFITYQKEKKNCLQILSRDHRLWVEATQKKKGIENADKTFFFNGDQELKVDTIPEGTVHLIFGNDFNGIIPDGAIPQTVKIVDFGTDGKSIFNQILTRDNFPRGVESLTLGNHFEHDIPVWPNKIKYLSVGTKRNQIKGLCSKIETLKYYGTLKEPLIPKNIPSQVFNLLMPLCNGPIKEGTIPDKVNFFAWGSLNEEDIETLMYLPKSIDDLQFLCPKEVFEKLEKKHIPKNVSILLINGKLIDLDGEDSLLHKNIIC</sequence>
<proteinExistence type="inferred from homology"/>
<dbReference type="EMBL" id="GL871044">
    <property type="protein sequence ID" value="EGC35873.1"/>
    <property type="molecule type" value="Genomic_DNA"/>
</dbReference>
<dbReference type="Gene3D" id="1.10.510.10">
    <property type="entry name" value="Transferase(Phosphotransferase) domain 1"/>
    <property type="match status" value="1"/>
</dbReference>
<comment type="similarity">
    <text evidence="5">Belongs to the protein kinase superfamily. STE Ser/Thr protein kinase family.</text>
</comment>
<dbReference type="InterPro" id="IPR008266">
    <property type="entry name" value="Tyr_kinase_AS"/>
</dbReference>
<keyword evidence="3" id="KW-0418">Kinase</keyword>
<dbReference type="Proteomes" id="UP000001064">
    <property type="component" value="Unassembled WGS sequence"/>
</dbReference>
<gene>
    <name evidence="7" type="ORF">DICPUDRAFT_47438</name>
</gene>
<reference evidence="8" key="1">
    <citation type="journal article" date="2011" name="Genome Biol.">
        <title>Comparative genomics of the social amoebae Dictyostelium discoideum and Dictyostelium purpureum.</title>
        <authorList>
            <consortium name="US DOE Joint Genome Institute (JGI-PGF)"/>
            <person name="Sucgang R."/>
            <person name="Kuo A."/>
            <person name="Tian X."/>
            <person name="Salerno W."/>
            <person name="Parikh A."/>
            <person name="Feasley C.L."/>
            <person name="Dalin E."/>
            <person name="Tu H."/>
            <person name="Huang E."/>
            <person name="Barry K."/>
            <person name="Lindquist E."/>
            <person name="Shapiro H."/>
            <person name="Bruce D."/>
            <person name="Schmutz J."/>
            <person name="Salamov A."/>
            <person name="Fey P."/>
            <person name="Gaudet P."/>
            <person name="Anjard C."/>
            <person name="Babu M.M."/>
            <person name="Basu S."/>
            <person name="Bushmanova Y."/>
            <person name="van der Wel H."/>
            <person name="Katoh-Kurasawa M."/>
            <person name="Dinh C."/>
            <person name="Coutinho P.M."/>
            <person name="Saito T."/>
            <person name="Elias M."/>
            <person name="Schaap P."/>
            <person name="Kay R.R."/>
            <person name="Henrissat B."/>
            <person name="Eichinger L."/>
            <person name="Rivero F."/>
            <person name="Putnam N.H."/>
            <person name="West C.M."/>
            <person name="Loomis W.F."/>
            <person name="Chisholm R.L."/>
            <person name="Shaulsky G."/>
            <person name="Strassmann J.E."/>
            <person name="Queller D.C."/>
            <person name="Kuspa A."/>
            <person name="Grigoriev I.V."/>
        </authorList>
    </citation>
    <scope>NUCLEOTIDE SEQUENCE [LARGE SCALE GENOMIC DNA]</scope>
    <source>
        <strain evidence="8">QSDP1</strain>
    </source>
</reference>
<dbReference type="GeneID" id="10500548"/>
<dbReference type="VEuPathDB" id="AmoebaDB:DICPUDRAFT_47438"/>
<dbReference type="PROSITE" id="PS00109">
    <property type="entry name" value="PROTEIN_KINASE_TYR"/>
    <property type="match status" value="1"/>
</dbReference>
<keyword evidence="2" id="KW-0547">Nucleotide-binding</keyword>
<protein>
    <recommendedName>
        <fullName evidence="6">Protein kinase domain-containing protein</fullName>
    </recommendedName>
</protein>
<evidence type="ECO:0000256" key="1">
    <source>
        <dbReference type="ARBA" id="ARBA00022679"/>
    </source>
</evidence>
<dbReference type="InterPro" id="IPR008615">
    <property type="entry name" value="FNIP"/>
</dbReference>
<organism evidence="7 8">
    <name type="scientific">Dictyostelium purpureum</name>
    <name type="common">Slime mold</name>
    <dbReference type="NCBI Taxonomy" id="5786"/>
    <lineage>
        <taxon>Eukaryota</taxon>
        <taxon>Amoebozoa</taxon>
        <taxon>Evosea</taxon>
        <taxon>Eumycetozoa</taxon>
        <taxon>Dictyostelia</taxon>
        <taxon>Dictyosteliales</taxon>
        <taxon>Dictyosteliaceae</taxon>
        <taxon>Dictyostelium</taxon>
    </lineage>
</organism>
<evidence type="ECO:0000259" key="6">
    <source>
        <dbReference type="PROSITE" id="PS50011"/>
    </source>
</evidence>
<dbReference type="FunCoup" id="F0ZJJ4">
    <property type="interactions" value="746"/>
</dbReference>
<dbReference type="SUPFAM" id="SSF56112">
    <property type="entry name" value="Protein kinase-like (PK-like)"/>
    <property type="match status" value="1"/>
</dbReference>
<dbReference type="Pfam" id="PF05725">
    <property type="entry name" value="FNIP"/>
    <property type="match status" value="2"/>
</dbReference>
<dbReference type="AlphaFoldDB" id="F0ZJJ4"/>
<evidence type="ECO:0000256" key="2">
    <source>
        <dbReference type="ARBA" id="ARBA00022741"/>
    </source>
</evidence>
<dbReference type="InterPro" id="IPR011009">
    <property type="entry name" value="Kinase-like_dom_sf"/>
</dbReference>
<dbReference type="InterPro" id="IPR050538">
    <property type="entry name" value="MAP_kinase_kinase_kinase"/>
</dbReference>
<dbReference type="eggNOG" id="KOG0198">
    <property type="taxonomic scope" value="Eukaryota"/>
</dbReference>
<dbReference type="InterPro" id="IPR000719">
    <property type="entry name" value="Prot_kinase_dom"/>
</dbReference>
<dbReference type="STRING" id="5786.F0ZJJ4"/>
<dbReference type="GO" id="GO:0005634">
    <property type="term" value="C:nucleus"/>
    <property type="evidence" value="ECO:0000318"/>
    <property type="project" value="GO_Central"/>
</dbReference>
<dbReference type="FunFam" id="1.10.510.10:FF:002456">
    <property type="entry name" value="Probable serine/threonine-protein kinase fnkB"/>
    <property type="match status" value="1"/>
</dbReference>
<dbReference type="Pfam" id="PF00069">
    <property type="entry name" value="Pkinase"/>
    <property type="match status" value="1"/>
</dbReference>
<name>F0ZJJ4_DICPU</name>
<keyword evidence="8" id="KW-1185">Reference proteome</keyword>
<dbReference type="PANTHER" id="PTHR48016">
    <property type="entry name" value="MAP KINASE KINASE KINASE SSK2-RELATED-RELATED"/>
    <property type="match status" value="1"/>
</dbReference>
<dbReference type="GO" id="GO:0005524">
    <property type="term" value="F:ATP binding"/>
    <property type="evidence" value="ECO:0007669"/>
    <property type="project" value="UniProtKB-KW"/>
</dbReference>
<dbReference type="PROSITE" id="PS50011">
    <property type="entry name" value="PROTEIN_KINASE_DOM"/>
    <property type="match status" value="1"/>
</dbReference>
<dbReference type="InParanoid" id="F0ZJJ4"/>
<dbReference type="OMA" id="SENWEIL"/>
<dbReference type="KEGG" id="dpp:DICPUDRAFT_47438"/>
<evidence type="ECO:0000313" key="7">
    <source>
        <dbReference type="EMBL" id="EGC35873.1"/>
    </source>
</evidence>